<reference evidence="1" key="1">
    <citation type="submission" date="2020-02" db="EMBL/GenBank/DDBJ databases">
        <authorList>
            <person name="Meier V. D."/>
        </authorList>
    </citation>
    <scope>NUCLEOTIDE SEQUENCE</scope>
    <source>
        <strain evidence="1">AVDCRST_MAG93</strain>
    </source>
</reference>
<organism evidence="1">
    <name type="scientific">uncultured Chloroflexia bacterium</name>
    <dbReference type="NCBI Taxonomy" id="1672391"/>
    <lineage>
        <taxon>Bacteria</taxon>
        <taxon>Bacillati</taxon>
        <taxon>Chloroflexota</taxon>
        <taxon>Chloroflexia</taxon>
        <taxon>environmental samples</taxon>
    </lineage>
</organism>
<name>A0A6J4LD59_9CHLR</name>
<proteinExistence type="predicted"/>
<protein>
    <submittedName>
        <fullName evidence="1">Uncharacterized protein</fullName>
    </submittedName>
</protein>
<sequence length="37" mass="4305">MLSYQPVKVQRKEHGLEVLWLAGCLYAACNELQREEV</sequence>
<dbReference type="EMBL" id="CADCTR010002052">
    <property type="protein sequence ID" value="CAA9328929.1"/>
    <property type="molecule type" value="Genomic_DNA"/>
</dbReference>
<gene>
    <name evidence="1" type="ORF">AVDCRST_MAG93-6103</name>
</gene>
<accession>A0A6J4LD59</accession>
<dbReference type="AlphaFoldDB" id="A0A6J4LD59"/>
<evidence type="ECO:0000313" key="1">
    <source>
        <dbReference type="EMBL" id="CAA9328929.1"/>
    </source>
</evidence>